<evidence type="ECO:0000256" key="5">
    <source>
        <dbReference type="ARBA" id="ARBA00023002"/>
    </source>
</evidence>
<proteinExistence type="inferred from homology"/>
<dbReference type="EMBL" id="CALNXI010000142">
    <property type="protein sequence ID" value="CAH3020278.1"/>
    <property type="molecule type" value="Genomic_DNA"/>
</dbReference>
<dbReference type="Gene3D" id="3.30.9.10">
    <property type="entry name" value="D-Amino Acid Oxidase, subunit A, domain 2"/>
    <property type="match status" value="1"/>
</dbReference>
<keyword evidence="4" id="KW-0274">FAD</keyword>
<keyword evidence="9" id="KW-1185">Reference proteome</keyword>
<sequence>NCCFFFNQHPKVLIIGSGVIGLTTAYLLLEKGFGVIIVAKEFPSIRRLPKIASEAAGALWVPPPMMNLHRVALERPDLLETYKRWSAYGEERYTPLTADAKITGVYLREVVAVLPEEVDQATLKQYKQLRGFRQSPLLLKEKGLSDSVIGRKEDVFSFVGPVIDSPKFGTWLMQQCIRKGAHLILGAIRGLLIEQAEILKMAYGVQFIVNCSGLGSVELAGDNEMFPVRGALLKAKNDGTLFPKIDFCAEGRWTSFGEDEAGQQVLGHPYIFTRGQDHIMLGSLTQPNSSDHNVPFSAPYVQSMLTKCKDLCPRLHALKDSDLQVTVGIRPGREQIRVEQDPEDSSVFHNYGHYRWGMTLNWGSAADIVNLIDKELKTNFRQSQLTTNKRLHLAKL</sequence>
<keyword evidence="6" id="KW-0812">Transmembrane</keyword>
<dbReference type="Gene3D" id="3.40.50.720">
    <property type="entry name" value="NAD(P)-binding Rossmann-like Domain"/>
    <property type="match status" value="1"/>
</dbReference>
<evidence type="ECO:0000256" key="2">
    <source>
        <dbReference type="ARBA" id="ARBA00006730"/>
    </source>
</evidence>
<evidence type="ECO:0000259" key="7">
    <source>
        <dbReference type="Pfam" id="PF01266"/>
    </source>
</evidence>
<name>A0ABN8LT70_9CNID</name>
<dbReference type="Pfam" id="PF01266">
    <property type="entry name" value="DAO"/>
    <property type="match status" value="1"/>
</dbReference>
<keyword evidence="6" id="KW-0472">Membrane</keyword>
<dbReference type="SUPFAM" id="SSF54373">
    <property type="entry name" value="FAD-linked reductases, C-terminal domain"/>
    <property type="match status" value="1"/>
</dbReference>
<gene>
    <name evidence="8" type="ORF">PEVE_00006505</name>
</gene>
<feature type="transmembrane region" description="Helical" evidence="6">
    <location>
        <begin position="12"/>
        <end position="29"/>
    </location>
</feature>
<feature type="non-terminal residue" evidence="8">
    <location>
        <position position="1"/>
    </location>
</feature>
<dbReference type="PANTHER" id="PTHR11530">
    <property type="entry name" value="D-AMINO ACID OXIDASE"/>
    <property type="match status" value="1"/>
</dbReference>
<dbReference type="PANTHER" id="PTHR11530:SF25">
    <property type="entry name" value="FAD DEPENDENT OXIDOREDUCTASE DOMAIN-CONTAINING PROTEIN"/>
    <property type="match status" value="1"/>
</dbReference>
<comment type="similarity">
    <text evidence="2">Belongs to the DAMOX/DASOX family.</text>
</comment>
<accession>A0ABN8LT70</accession>
<reference evidence="8 9" key="1">
    <citation type="submission" date="2022-05" db="EMBL/GenBank/DDBJ databases">
        <authorList>
            <consortium name="Genoscope - CEA"/>
            <person name="William W."/>
        </authorList>
    </citation>
    <scope>NUCLEOTIDE SEQUENCE [LARGE SCALE GENOMIC DNA]</scope>
</reference>
<keyword evidence="5" id="KW-0560">Oxidoreductase</keyword>
<protein>
    <recommendedName>
        <fullName evidence="7">FAD dependent oxidoreductase domain-containing protein</fullName>
    </recommendedName>
</protein>
<evidence type="ECO:0000256" key="3">
    <source>
        <dbReference type="ARBA" id="ARBA00022630"/>
    </source>
</evidence>
<dbReference type="Proteomes" id="UP001159427">
    <property type="component" value="Unassembled WGS sequence"/>
</dbReference>
<dbReference type="InterPro" id="IPR006076">
    <property type="entry name" value="FAD-dep_OxRdtase"/>
</dbReference>
<comment type="caution">
    <text evidence="8">The sequence shown here is derived from an EMBL/GenBank/DDBJ whole genome shotgun (WGS) entry which is preliminary data.</text>
</comment>
<evidence type="ECO:0000313" key="9">
    <source>
        <dbReference type="Proteomes" id="UP001159427"/>
    </source>
</evidence>
<organism evidence="8 9">
    <name type="scientific">Porites evermanni</name>
    <dbReference type="NCBI Taxonomy" id="104178"/>
    <lineage>
        <taxon>Eukaryota</taxon>
        <taxon>Metazoa</taxon>
        <taxon>Cnidaria</taxon>
        <taxon>Anthozoa</taxon>
        <taxon>Hexacorallia</taxon>
        <taxon>Scleractinia</taxon>
        <taxon>Fungiina</taxon>
        <taxon>Poritidae</taxon>
        <taxon>Porites</taxon>
    </lineage>
</organism>
<keyword evidence="6" id="KW-1133">Transmembrane helix</keyword>
<feature type="domain" description="FAD dependent oxidoreductase" evidence="7">
    <location>
        <begin position="11"/>
        <end position="369"/>
    </location>
</feature>
<evidence type="ECO:0000256" key="6">
    <source>
        <dbReference type="SAM" id="Phobius"/>
    </source>
</evidence>
<dbReference type="SUPFAM" id="SSF51971">
    <property type="entry name" value="Nucleotide-binding domain"/>
    <property type="match status" value="1"/>
</dbReference>
<evidence type="ECO:0000313" key="8">
    <source>
        <dbReference type="EMBL" id="CAH3020278.1"/>
    </source>
</evidence>
<evidence type="ECO:0000256" key="1">
    <source>
        <dbReference type="ARBA" id="ARBA00001974"/>
    </source>
</evidence>
<comment type="cofactor">
    <cofactor evidence="1">
        <name>FAD</name>
        <dbReference type="ChEBI" id="CHEBI:57692"/>
    </cofactor>
</comment>
<keyword evidence="3" id="KW-0285">Flavoprotein</keyword>
<evidence type="ECO:0000256" key="4">
    <source>
        <dbReference type="ARBA" id="ARBA00022827"/>
    </source>
</evidence>
<dbReference type="InterPro" id="IPR023209">
    <property type="entry name" value="DAO"/>
</dbReference>